<accession>F4H554</accession>
<dbReference type="Proteomes" id="UP000008460">
    <property type="component" value="Chromosome"/>
</dbReference>
<organism evidence="2 3">
    <name type="scientific">Cellulomonas fimi (strain ATCC 484 / DSM 20113 / JCM 1341 / CCUG 24087 / LMG 16345 / NBRC 15513 / NCIMB 8980 / NCTC 7547 / NRS-133)</name>
    <dbReference type="NCBI Taxonomy" id="590998"/>
    <lineage>
        <taxon>Bacteria</taxon>
        <taxon>Bacillati</taxon>
        <taxon>Actinomycetota</taxon>
        <taxon>Actinomycetes</taxon>
        <taxon>Micrococcales</taxon>
        <taxon>Cellulomonadaceae</taxon>
        <taxon>Cellulomonas</taxon>
    </lineage>
</organism>
<proteinExistence type="predicted"/>
<dbReference type="RefSeq" id="WP_013771686.1">
    <property type="nucleotide sequence ID" value="NC_015514.1"/>
</dbReference>
<dbReference type="InterPro" id="IPR046281">
    <property type="entry name" value="DUF6318"/>
</dbReference>
<keyword evidence="3" id="KW-1185">Reference proteome</keyword>
<dbReference type="AlphaFoldDB" id="F4H554"/>
<name>F4H554_CELFA</name>
<dbReference type="KEGG" id="cfi:Celf_2535"/>
<protein>
    <recommendedName>
        <fullName evidence="1">DUF6318 domain-containing protein</fullName>
    </recommendedName>
</protein>
<gene>
    <name evidence="2" type="ordered locus">Celf_2535</name>
</gene>
<evidence type="ECO:0000313" key="2">
    <source>
        <dbReference type="EMBL" id="AEE46660.1"/>
    </source>
</evidence>
<feature type="domain" description="DUF6318" evidence="1">
    <location>
        <begin position="11"/>
        <end position="144"/>
    </location>
</feature>
<dbReference type="Pfam" id="PF19843">
    <property type="entry name" value="DUF6318"/>
    <property type="match status" value="1"/>
</dbReference>
<dbReference type="HOGENOM" id="CLU_1728063_0_0_11"/>
<evidence type="ECO:0000313" key="3">
    <source>
        <dbReference type="Proteomes" id="UP000008460"/>
    </source>
</evidence>
<dbReference type="EMBL" id="CP002666">
    <property type="protein sequence ID" value="AEE46660.1"/>
    <property type="molecule type" value="Genomic_DNA"/>
</dbReference>
<evidence type="ECO:0000259" key="1">
    <source>
        <dbReference type="Pfam" id="PF19843"/>
    </source>
</evidence>
<sequence length="151" mass="16036">MIAALPDGERPARPAALGHAGSTDAAVAVLTYWLQLLPFSQQVGDTSEARSLSHPECVFCRSMLDSIDDLIARGEHSVGGGYTISDVSVLEVAVGRWYNVSLTLVEAPSSELDQSGSTMATFPGHTYAVTAVALFEGGTWTVRELSYETLS</sequence>
<reference evidence="2 3" key="1">
    <citation type="submission" date="2011-04" db="EMBL/GenBank/DDBJ databases">
        <title>Complete sequence of Cellulomonas fimi ATCC 484.</title>
        <authorList>
            <consortium name="US DOE Joint Genome Institute"/>
            <person name="Lucas S."/>
            <person name="Han J."/>
            <person name="Lapidus A."/>
            <person name="Cheng J.-F."/>
            <person name="Goodwin L."/>
            <person name="Pitluck S."/>
            <person name="Peters L."/>
            <person name="Chertkov O."/>
            <person name="Detter J.C."/>
            <person name="Han C."/>
            <person name="Tapia R."/>
            <person name="Land M."/>
            <person name="Hauser L."/>
            <person name="Kyrpides N."/>
            <person name="Ivanova N."/>
            <person name="Ovchinnikova G."/>
            <person name="Pagani I."/>
            <person name="Mead D."/>
            <person name="Brumm P."/>
            <person name="Woyke T."/>
        </authorList>
    </citation>
    <scope>NUCLEOTIDE SEQUENCE [LARGE SCALE GENOMIC DNA]</scope>
    <source>
        <strain evidence="3">ATCC 484 / DSM 20113 / JCM 1341 / NBRC 15513 / NCIMB 8980 / NCTC 7547</strain>
    </source>
</reference>